<organism evidence="2 3">
    <name type="scientific">Streptomyces mirabilis</name>
    <dbReference type="NCBI Taxonomy" id="68239"/>
    <lineage>
        <taxon>Bacteria</taxon>
        <taxon>Bacillati</taxon>
        <taxon>Actinomycetota</taxon>
        <taxon>Actinomycetes</taxon>
        <taxon>Kitasatosporales</taxon>
        <taxon>Streptomycetaceae</taxon>
        <taxon>Streptomyces</taxon>
    </lineage>
</organism>
<dbReference type="GO" id="GO:0006355">
    <property type="term" value="P:regulation of DNA-templated transcription"/>
    <property type="evidence" value="ECO:0007669"/>
    <property type="project" value="InterPro"/>
</dbReference>
<dbReference type="GO" id="GO:0003677">
    <property type="term" value="F:DNA binding"/>
    <property type="evidence" value="ECO:0007669"/>
    <property type="project" value="InterPro"/>
</dbReference>
<dbReference type="PANTHER" id="PTHR34293:SF1">
    <property type="entry name" value="HTH-TYPE TRANSCRIPTIONAL REGULATOR TRMBL2"/>
    <property type="match status" value="1"/>
</dbReference>
<dbReference type="RefSeq" id="WP_075025828.1">
    <property type="nucleotide sequence ID" value="NZ_FONR01000001.1"/>
</dbReference>
<feature type="domain" description="HTH luxR-type" evidence="1">
    <location>
        <begin position="267"/>
        <end position="332"/>
    </location>
</feature>
<evidence type="ECO:0000313" key="3">
    <source>
        <dbReference type="Proteomes" id="UP000181942"/>
    </source>
</evidence>
<dbReference type="CDD" id="cd06170">
    <property type="entry name" value="LuxR_C_like"/>
    <property type="match status" value="1"/>
</dbReference>
<dbReference type="SUPFAM" id="SSF46894">
    <property type="entry name" value="C-terminal effector domain of the bipartite response regulators"/>
    <property type="match status" value="1"/>
</dbReference>
<name>A0A1I2APH8_9ACTN</name>
<dbReference type="Pfam" id="PF01978">
    <property type="entry name" value="TrmB"/>
    <property type="match status" value="1"/>
</dbReference>
<dbReference type="InterPro" id="IPR051797">
    <property type="entry name" value="TrmB-like"/>
</dbReference>
<dbReference type="PANTHER" id="PTHR34293">
    <property type="entry name" value="HTH-TYPE TRANSCRIPTIONAL REGULATOR TRMBL2"/>
    <property type="match status" value="1"/>
</dbReference>
<dbReference type="Gene3D" id="1.10.10.10">
    <property type="entry name" value="Winged helix-like DNA-binding domain superfamily/Winged helix DNA-binding domain"/>
    <property type="match status" value="2"/>
</dbReference>
<protein>
    <submittedName>
        <fullName evidence="2">Sugar-specific transcriptional regulator TrmB</fullName>
    </submittedName>
</protein>
<dbReference type="InterPro" id="IPR036388">
    <property type="entry name" value="WH-like_DNA-bd_sf"/>
</dbReference>
<dbReference type="AlphaFoldDB" id="A0A1I2APH8"/>
<dbReference type="PRINTS" id="PR00038">
    <property type="entry name" value="HTHLUXR"/>
</dbReference>
<dbReference type="InterPro" id="IPR016032">
    <property type="entry name" value="Sig_transdc_resp-reg_C-effctor"/>
</dbReference>
<dbReference type="PROSITE" id="PS50043">
    <property type="entry name" value="HTH_LUXR_2"/>
    <property type="match status" value="1"/>
</dbReference>
<dbReference type="SMART" id="SM00421">
    <property type="entry name" value="HTH_LUXR"/>
    <property type="match status" value="1"/>
</dbReference>
<dbReference type="InterPro" id="IPR000792">
    <property type="entry name" value="Tscrpt_reg_LuxR_C"/>
</dbReference>
<dbReference type="OrthoDB" id="3369460at2"/>
<evidence type="ECO:0000259" key="1">
    <source>
        <dbReference type="PROSITE" id="PS50043"/>
    </source>
</evidence>
<accession>A0A1I2APH8</accession>
<evidence type="ECO:0000313" key="2">
    <source>
        <dbReference type="EMBL" id="SFE44790.1"/>
    </source>
</evidence>
<reference evidence="2 3" key="1">
    <citation type="submission" date="2016-10" db="EMBL/GenBank/DDBJ databases">
        <authorList>
            <person name="de Groot N.N."/>
        </authorList>
    </citation>
    <scope>NUCLEOTIDE SEQUENCE [LARGE SCALE GENOMIC DNA]</scope>
    <source>
        <strain evidence="2 3">OK461</strain>
    </source>
</reference>
<dbReference type="Proteomes" id="UP000181942">
    <property type="component" value="Unassembled WGS sequence"/>
</dbReference>
<dbReference type="Pfam" id="PF00196">
    <property type="entry name" value="GerE"/>
    <property type="match status" value="1"/>
</dbReference>
<gene>
    <name evidence="2" type="ORF">SAMN02787118_101741</name>
</gene>
<proteinExistence type="predicted"/>
<sequence length="334" mass="36078">MTLEAAGVTDAEESAYRILVTMSNASAREFAIRSGATPADAAQTLEALTARGLASHTDGSPRLYRATPPDVALMPRLKRNADALDQARATATALLATYRDTMRRRDAGELIEVITGADALRQHLRRIQADTQDEMLWFCKAQYVAMPSGSNEAEFDALARGVRYRVLYEKAFFDDEGAVDNVIEGVRAGEVARAVPHLPLRLAVSDRAIAICPLVPGGPHGSPEEPTAALVRDSSLLAALIALFERYWDDAVPLHVDDTGTVSGTDGTSGADSLSPTDRRLLSLLVAGVTDKAIASQLGLSRRTVQRHIQQLMTFAGAATRMQLAWQAARRDWV</sequence>
<dbReference type="InterPro" id="IPR002831">
    <property type="entry name" value="Tscrpt_reg_TrmB_N"/>
</dbReference>
<dbReference type="EMBL" id="FONR01000001">
    <property type="protein sequence ID" value="SFE44790.1"/>
    <property type="molecule type" value="Genomic_DNA"/>
</dbReference>